<feature type="region of interest" description="Disordered" evidence="1">
    <location>
        <begin position="1"/>
        <end position="27"/>
    </location>
</feature>
<gene>
    <name evidence="2" type="ORF">UFOPK2214_01451</name>
</gene>
<evidence type="ECO:0000313" key="2">
    <source>
        <dbReference type="EMBL" id="CAB4664487.1"/>
    </source>
</evidence>
<evidence type="ECO:0000256" key="1">
    <source>
        <dbReference type="SAM" id="MobiDB-lite"/>
    </source>
</evidence>
<sequence>MEHAVYKDFPAPAARDESHPQANGHECPSLTASVLVFQFGVSTGSDYGQTPGDNRQDSYPHPVDCAVDDILGGTR</sequence>
<dbReference type="AlphaFoldDB" id="A0A6J6LRL2"/>
<proteinExistence type="predicted"/>
<reference evidence="2" key="1">
    <citation type="submission" date="2020-05" db="EMBL/GenBank/DDBJ databases">
        <authorList>
            <person name="Chiriac C."/>
            <person name="Salcher M."/>
            <person name="Ghai R."/>
            <person name="Kavagutti S V."/>
        </authorList>
    </citation>
    <scope>NUCLEOTIDE SEQUENCE</scope>
</reference>
<dbReference type="EMBL" id="CAEZWJ010000078">
    <property type="protein sequence ID" value="CAB4664487.1"/>
    <property type="molecule type" value="Genomic_DNA"/>
</dbReference>
<accession>A0A6J6LRL2</accession>
<protein>
    <submittedName>
        <fullName evidence="2">Unannotated protein</fullName>
    </submittedName>
</protein>
<name>A0A6J6LRL2_9ZZZZ</name>
<organism evidence="2">
    <name type="scientific">freshwater metagenome</name>
    <dbReference type="NCBI Taxonomy" id="449393"/>
    <lineage>
        <taxon>unclassified sequences</taxon>
        <taxon>metagenomes</taxon>
        <taxon>ecological metagenomes</taxon>
    </lineage>
</organism>